<proteinExistence type="predicted"/>
<organism evidence="1 2">
    <name type="scientific">Knufia fluminis</name>
    <dbReference type="NCBI Taxonomy" id="191047"/>
    <lineage>
        <taxon>Eukaryota</taxon>
        <taxon>Fungi</taxon>
        <taxon>Dikarya</taxon>
        <taxon>Ascomycota</taxon>
        <taxon>Pezizomycotina</taxon>
        <taxon>Eurotiomycetes</taxon>
        <taxon>Chaetothyriomycetidae</taxon>
        <taxon>Chaetothyriales</taxon>
        <taxon>Trichomeriaceae</taxon>
        <taxon>Knufia</taxon>
    </lineage>
</organism>
<protein>
    <submittedName>
        <fullName evidence="1">Uncharacterized protein</fullName>
    </submittedName>
</protein>
<keyword evidence="2" id="KW-1185">Reference proteome</keyword>
<evidence type="ECO:0000313" key="1">
    <source>
        <dbReference type="EMBL" id="KAK5952832.1"/>
    </source>
</evidence>
<reference evidence="1 2" key="1">
    <citation type="submission" date="2022-12" db="EMBL/GenBank/DDBJ databases">
        <title>Genomic features and morphological characterization of a novel Knufia sp. strain isolated from spacecraft assembly facility.</title>
        <authorList>
            <person name="Teixeira M."/>
            <person name="Chander A.M."/>
            <person name="Stajich J.E."/>
            <person name="Venkateswaran K."/>
        </authorList>
    </citation>
    <scope>NUCLEOTIDE SEQUENCE [LARGE SCALE GENOMIC DNA]</scope>
    <source>
        <strain evidence="1 2">FJI-L2-BK-P2</strain>
    </source>
</reference>
<sequence length="264" mass="30267">MLTIQQNSNANRIVVTPLGRADTRRSDIEQLTSKGELVWVASDGWGEATFVGRLPGGREVTYKKKVSVKKAQEMSVAIKDAMQSHAFTNWSAQNDTTIIIDIEHEASFTRIMDLIDACEVTFDRHRRAHIAGSGRLDRLPIYNYWRDARLARDLGMPAIAEERIGRMNAMFYKDNSKTWGVQIGDLNMLYRHIPDDTTQPSYPVRRELTRSLAATLCDSVLNNASYIQNYLRQHFPQVEIQIGQIREEIRRERIRAGRRAARGY</sequence>
<evidence type="ECO:0000313" key="2">
    <source>
        <dbReference type="Proteomes" id="UP001316803"/>
    </source>
</evidence>
<dbReference type="AlphaFoldDB" id="A0AAN8I3L1"/>
<comment type="caution">
    <text evidence="1">The sequence shown here is derived from an EMBL/GenBank/DDBJ whole genome shotgun (WGS) entry which is preliminary data.</text>
</comment>
<dbReference type="EMBL" id="JAKLMC020000013">
    <property type="protein sequence ID" value="KAK5952832.1"/>
    <property type="molecule type" value="Genomic_DNA"/>
</dbReference>
<accession>A0AAN8I3L1</accession>
<gene>
    <name evidence="1" type="ORF">OHC33_005951</name>
</gene>
<dbReference type="Proteomes" id="UP001316803">
    <property type="component" value="Unassembled WGS sequence"/>
</dbReference>
<name>A0AAN8I3L1_9EURO</name>